<keyword evidence="9" id="KW-0325">Glycoprotein</keyword>
<dbReference type="GO" id="GO:0005524">
    <property type="term" value="F:ATP binding"/>
    <property type="evidence" value="ECO:0007669"/>
    <property type="project" value="InterPro"/>
</dbReference>
<dbReference type="Gene3D" id="1.10.510.10">
    <property type="entry name" value="Transferase(Phosphotransferase) domain 1"/>
    <property type="match status" value="1"/>
</dbReference>
<keyword evidence="6" id="KW-1133">Transmembrane helix</keyword>
<evidence type="ECO:0000256" key="7">
    <source>
        <dbReference type="ARBA" id="ARBA00023136"/>
    </source>
</evidence>
<feature type="compositionally biased region" description="Gly residues" evidence="10">
    <location>
        <begin position="23"/>
        <end position="41"/>
    </location>
</feature>
<keyword evidence="13" id="KW-1185">Reference proteome</keyword>
<sequence length="394" mass="42862">MLKTKMGRGAVAHSGNSLLGNSTGPGGGGTPGSGASSGGSNGNSKNSGNGKNSIASIYVMNKKYGKFGQMNGNASDSEKRPVKNGVMGKATNGYGGLPGEMQSQSSGDYSDRHFFEGGNVAISIQVLREVTDNFNEANVLGRGGFGIVYKGEMPDGTRISVKRMECAEKGTKGMNEFQAEIAMLTKVRHRHLVALLGYCINGNERLLENQTFQSNLGVSLIFQCNCSDRKGSTKVDVYAFRVVLMEIVTGRQALDITLPEEKSHLVTWFRRVLINKENFLKVVDETISCDDETMAMIFKVAKLAGHWTAREPYQRADMGHAVNVLGPLVEQWKPTTQEDDGNSGIELHMSLPHQAFPRSPRDFRLHLAHPMAGNGNAIPVMIFEEVWAIVRDDS</sequence>
<comment type="subcellular location">
    <subcellularLocation>
        <location evidence="1">Membrane</location>
        <topology evidence="1">Single-pass membrane protein</topology>
    </subcellularLocation>
</comment>
<feature type="domain" description="Protein kinase" evidence="11">
    <location>
        <begin position="134"/>
        <end position="394"/>
    </location>
</feature>
<dbReference type="InterPro" id="IPR052422">
    <property type="entry name" value="Auxin_Ser/Thr_Kinase"/>
</dbReference>
<dbReference type="PANTHER" id="PTHR47986:SF10">
    <property type="entry name" value="RECEPTOR-LIKE KINASE TMK4"/>
    <property type="match status" value="1"/>
</dbReference>
<accession>A0A6A3AFZ6</accession>
<keyword evidence="5" id="KW-0677">Repeat</keyword>
<evidence type="ECO:0000256" key="5">
    <source>
        <dbReference type="ARBA" id="ARBA00022737"/>
    </source>
</evidence>
<proteinExistence type="predicted"/>
<dbReference type="PROSITE" id="PS50011">
    <property type="entry name" value="PROTEIN_KINASE_DOM"/>
    <property type="match status" value="1"/>
</dbReference>
<dbReference type="FunFam" id="3.30.200.20:FF:000226">
    <property type="entry name" value="receptor protein kinase TMK1"/>
    <property type="match status" value="1"/>
</dbReference>
<feature type="compositionally biased region" description="Low complexity" evidence="10">
    <location>
        <begin position="42"/>
        <end position="51"/>
    </location>
</feature>
<evidence type="ECO:0000256" key="9">
    <source>
        <dbReference type="ARBA" id="ARBA00023180"/>
    </source>
</evidence>
<keyword evidence="4" id="KW-0732">Signal</keyword>
<dbReference type="InterPro" id="IPR001245">
    <property type="entry name" value="Ser-Thr/Tyr_kinase_cat_dom"/>
</dbReference>
<keyword evidence="7" id="KW-0472">Membrane</keyword>
<dbReference type="Pfam" id="PF07714">
    <property type="entry name" value="PK_Tyr_Ser-Thr"/>
    <property type="match status" value="1"/>
</dbReference>
<organism evidence="12 13">
    <name type="scientific">Hibiscus syriacus</name>
    <name type="common">Rose of Sharon</name>
    <dbReference type="NCBI Taxonomy" id="106335"/>
    <lineage>
        <taxon>Eukaryota</taxon>
        <taxon>Viridiplantae</taxon>
        <taxon>Streptophyta</taxon>
        <taxon>Embryophyta</taxon>
        <taxon>Tracheophyta</taxon>
        <taxon>Spermatophyta</taxon>
        <taxon>Magnoliopsida</taxon>
        <taxon>eudicotyledons</taxon>
        <taxon>Gunneridae</taxon>
        <taxon>Pentapetalae</taxon>
        <taxon>rosids</taxon>
        <taxon>malvids</taxon>
        <taxon>Malvales</taxon>
        <taxon>Malvaceae</taxon>
        <taxon>Malvoideae</taxon>
        <taxon>Hibiscus</taxon>
    </lineage>
</organism>
<evidence type="ECO:0000256" key="10">
    <source>
        <dbReference type="SAM" id="MobiDB-lite"/>
    </source>
</evidence>
<gene>
    <name evidence="12" type="ORF">F3Y22_tig00110478pilonHSYRG00171</name>
</gene>
<feature type="region of interest" description="Disordered" evidence="10">
    <location>
        <begin position="69"/>
        <end position="108"/>
    </location>
</feature>
<dbReference type="GO" id="GO:0016020">
    <property type="term" value="C:membrane"/>
    <property type="evidence" value="ECO:0007669"/>
    <property type="project" value="UniProtKB-SubCell"/>
</dbReference>
<dbReference type="InterPro" id="IPR011009">
    <property type="entry name" value="Kinase-like_dom_sf"/>
</dbReference>
<keyword evidence="2" id="KW-0433">Leucine-rich repeat</keyword>
<dbReference type="EMBL" id="VEPZ02001004">
    <property type="protein sequence ID" value="KAE8702988.1"/>
    <property type="molecule type" value="Genomic_DNA"/>
</dbReference>
<dbReference type="SUPFAM" id="SSF56112">
    <property type="entry name" value="Protein kinase-like (PK-like)"/>
    <property type="match status" value="1"/>
</dbReference>
<evidence type="ECO:0000256" key="1">
    <source>
        <dbReference type="ARBA" id="ARBA00004167"/>
    </source>
</evidence>
<keyword evidence="8" id="KW-0675">Receptor</keyword>
<evidence type="ECO:0000256" key="2">
    <source>
        <dbReference type="ARBA" id="ARBA00022614"/>
    </source>
</evidence>
<reference evidence="12" key="1">
    <citation type="submission" date="2019-09" db="EMBL/GenBank/DDBJ databases">
        <title>Draft genome information of white flower Hibiscus syriacus.</title>
        <authorList>
            <person name="Kim Y.-M."/>
        </authorList>
    </citation>
    <scope>NUCLEOTIDE SEQUENCE [LARGE SCALE GENOMIC DNA]</scope>
    <source>
        <strain evidence="12">YM2019G1</strain>
    </source>
</reference>
<feature type="region of interest" description="Disordered" evidence="10">
    <location>
        <begin position="1"/>
        <end position="51"/>
    </location>
</feature>
<evidence type="ECO:0000313" key="12">
    <source>
        <dbReference type="EMBL" id="KAE8702988.1"/>
    </source>
</evidence>
<evidence type="ECO:0000256" key="3">
    <source>
        <dbReference type="ARBA" id="ARBA00022692"/>
    </source>
</evidence>
<evidence type="ECO:0000256" key="8">
    <source>
        <dbReference type="ARBA" id="ARBA00023170"/>
    </source>
</evidence>
<dbReference type="InterPro" id="IPR000719">
    <property type="entry name" value="Prot_kinase_dom"/>
</dbReference>
<protein>
    <recommendedName>
        <fullName evidence="11">Protein kinase domain-containing protein</fullName>
    </recommendedName>
</protein>
<dbReference type="Gene3D" id="3.30.200.20">
    <property type="entry name" value="Phosphorylase Kinase, domain 1"/>
    <property type="match status" value="1"/>
</dbReference>
<name>A0A6A3AFZ6_HIBSY</name>
<dbReference type="PANTHER" id="PTHR47986">
    <property type="entry name" value="OSJNBA0070M12.3 PROTEIN"/>
    <property type="match status" value="1"/>
</dbReference>
<evidence type="ECO:0000313" key="13">
    <source>
        <dbReference type="Proteomes" id="UP000436088"/>
    </source>
</evidence>
<evidence type="ECO:0000256" key="4">
    <source>
        <dbReference type="ARBA" id="ARBA00022729"/>
    </source>
</evidence>
<dbReference type="AlphaFoldDB" id="A0A6A3AFZ6"/>
<evidence type="ECO:0000256" key="6">
    <source>
        <dbReference type="ARBA" id="ARBA00022989"/>
    </source>
</evidence>
<dbReference type="Proteomes" id="UP000436088">
    <property type="component" value="Unassembled WGS sequence"/>
</dbReference>
<keyword evidence="3" id="KW-0812">Transmembrane</keyword>
<dbReference type="GO" id="GO:0004672">
    <property type="term" value="F:protein kinase activity"/>
    <property type="evidence" value="ECO:0007669"/>
    <property type="project" value="InterPro"/>
</dbReference>
<evidence type="ECO:0000259" key="11">
    <source>
        <dbReference type="PROSITE" id="PS50011"/>
    </source>
</evidence>
<comment type="caution">
    <text evidence="12">The sequence shown here is derived from an EMBL/GenBank/DDBJ whole genome shotgun (WGS) entry which is preliminary data.</text>
</comment>